<comment type="subcellular location">
    <subcellularLocation>
        <location evidence="1">Membrane</location>
        <topology evidence="1">Multi-pass membrane protein</topology>
    </subcellularLocation>
</comment>
<dbReference type="InterPro" id="IPR038330">
    <property type="entry name" value="TspO/MBR-related_sf"/>
</dbReference>
<reference evidence="7" key="1">
    <citation type="submission" date="2018-06" db="EMBL/GenBank/DDBJ databases">
        <authorList>
            <person name="Zhirakovskaya E."/>
        </authorList>
    </citation>
    <scope>NUCLEOTIDE SEQUENCE</scope>
</reference>
<dbReference type="PANTHER" id="PTHR10057:SF0">
    <property type="entry name" value="TRANSLOCATOR PROTEIN"/>
    <property type="match status" value="1"/>
</dbReference>
<dbReference type="PIRSF" id="PIRSF005859">
    <property type="entry name" value="PBR"/>
    <property type="match status" value="1"/>
</dbReference>
<feature type="transmembrane region" description="Helical" evidence="6">
    <location>
        <begin position="86"/>
        <end position="104"/>
    </location>
</feature>
<accession>A0A3B0SGV7</accession>
<evidence type="ECO:0000256" key="5">
    <source>
        <dbReference type="ARBA" id="ARBA00023136"/>
    </source>
</evidence>
<sequence>MNQIASKGQLRMSLLRWILFIVPVIILLGFLSGQVAGSGEENRWFNALNKPEAQPPGWAFTVVWTVLYAMIGTAFAMILHARGAPLRGVAIVLFLVQYALNLFWSPLFFGMHQVSAAFWLLIFIFVTALATTFAFGRIRKAAAWLMVPYLAWLCFAGILNKQIDWLNPGAETLVVPAARTQI</sequence>
<dbReference type="AlphaFoldDB" id="A0A3B0SGV7"/>
<feature type="transmembrane region" description="Helical" evidence="6">
    <location>
        <begin position="142"/>
        <end position="159"/>
    </location>
</feature>
<proteinExistence type="inferred from homology"/>
<evidence type="ECO:0000256" key="1">
    <source>
        <dbReference type="ARBA" id="ARBA00004141"/>
    </source>
</evidence>
<evidence type="ECO:0000313" key="7">
    <source>
        <dbReference type="EMBL" id="VAW05451.1"/>
    </source>
</evidence>
<dbReference type="Gene3D" id="1.20.1260.100">
    <property type="entry name" value="TspO/MBR protein"/>
    <property type="match status" value="1"/>
</dbReference>
<comment type="similarity">
    <text evidence="2">Belongs to the TspO/BZRP family.</text>
</comment>
<keyword evidence="4 6" id="KW-1133">Transmembrane helix</keyword>
<evidence type="ECO:0000256" key="6">
    <source>
        <dbReference type="SAM" id="Phobius"/>
    </source>
</evidence>
<dbReference type="EMBL" id="UOEF01000439">
    <property type="protein sequence ID" value="VAW05451.1"/>
    <property type="molecule type" value="Genomic_DNA"/>
</dbReference>
<dbReference type="Pfam" id="PF03073">
    <property type="entry name" value="TspO_MBR"/>
    <property type="match status" value="1"/>
</dbReference>
<keyword evidence="3 6" id="KW-0812">Transmembrane</keyword>
<protein>
    <submittedName>
        <fullName evidence="7">TspO and MBR like proteins</fullName>
    </submittedName>
</protein>
<dbReference type="GO" id="GO:0016020">
    <property type="term" value="C:membrane"/>
    <property type="evidence" value="ECO:0007669"/>
    <property type="project" value="UniProtKB-SubCell"/>
</dbReference>
<feature type="transmembrane region" description="Helical" evidence="6">
    <location>
        <begin position="57"/>
        <end position="79"/>
    </location>
</feature>
<dbReference type="CDD" id="cd15904">
    <property type="entry name" value="TSPO_MBR"/>
    <property type="match status" value="1"/>
</dbReference>
<feature type="transmembrane region" description="Helical" evidence="6">
    <location>
        <begin position="14"/>
        <end position="37"/>
    </location>
</feature>
<evidence type="ECO:0000256" key="4">
    <source>
        <dbReference type="ARBA" id="ARBA00022989"/>
    </source>
</evidence>
<dbReference type="InterPro" id="IPR004307">
    <property type="entry name" value="TspO_MBR"/>
</dbReference>
<dbReference type="GO" id="GO:0033013">
    <property type="term" value="P:tetrapyrrole metabolic process"/>
    <property type="evidence" value="ECO:0007669"/>
    <property type="project" value="UniProtKB-ARBA"/>
</dbReference>
<organism evidence="7">
    <name type="scientific">hydrothermal vent metagenome</name>
    <dbReference type="NCBI Taxonomy" id="652676"/>
    <lineage>
        <taxon>unclassified sequences</taxon>
        <taxon>metagenomes</taxon>
        <taxon>ecological metagenomes</taxon>
    </lineage>
</organism>
<name>A0A3B0SGV7_9ZZZZ</name>
<evidence type="ECO:0000256" key="3">
    <source>
        <dbReference type="ARBA" id="ARBA00022692"/>
    </source>
</evidence>
<gene>
    <name evidence="7" type="ORF">MNBD_ALPHA04-1710</name>
</gene>
<keyword evidence="5 6" id="KW-0472">Membrane</keyword>
<dbReference type="PANTHER" id="PTHR10057">
    <property type="entry name" value="PERIPHERAL-TYPE BENZODIAZEPINE RECEPTOR"/>
    <property type="match status" value="1"/>
</dbReference>
<evidence type="ECO:0000256" key="2">
    <source>
        <dbReference type="ARBA" id="ARBA00007524"/>
    </source>
</evidence>
<feature type="transmembrane region" description="Helical" evidence="6">
    <location>
        <begin position="116"/>
        <end position="135"/>
    </location>
</feature>
<dbReference type="FunFam" id="1.20.1260.100:FF:000001">
    <property type="entry name" value="translocator protein 2"/>
    <property type="match status" value="1"/>
</dbReference>